<protein>
    <recommendedName>
        <fullName evidence="2">HD domain-containing protein</fullName>
    </recommendedName>
</protein>
<evidence type="ECO:0000313" key="1">
    <source>
        <dbReference type="EMBL" id="SUZ87686.1"/>
    </source>
</evidence>
<accession>A0A381R7F8</accession>
<dbReference type="PANTHER" id="PTHR21262">
    <property type="entry name" value="GUANOSINE-3',5'-BIS DIPHOSPHATE 3'-PYROPHOSPHOHYDROLASE"/>
    <property type="match status" value="1"/>
</dbReference>
<sequence length="116" mass="12634">MREETVAVCLTLVGNASYDGPYRLYPIGEKGLLMISFDKLADMARAANPQSNTDLLRRAYDFSVAEHAGQTRHSGEPYATHPLEVASLVAEMRLDDVAIAAGLLHDVVEDTLTSID</sequence>
<proteinExistence type="predicted"/>
<dbReference type="SUPFAM" id="SSF109604">
    <property type="entry name" value="HD-domain/PDEase-like"/>
    <property type="match status" value="1"/>
</dbReference>
<dbReference type="CDD" id="cd00077">
    <property type="entry name" value="HDc"/>
    <property type="match status" value="1"/>
</dbReference>
<reference evidence="1" key="1">
    <citation type="submission" date="2018-05" db="EMBL/GenBank/DDBJ databases">
        <authorList>
            <person name="Lanie J.A."/>
            <person name="Ng W.-L."/>
            <person name="Kazmierczak K.M."/>
            <person name="Andrzejewski T.M."/>
            <person name="Davidsen T.M."/>
            <person name="Wayne K.J."/>
            <person name="Tettelin H."/>
            <person name="Glass J.I."/>
            <person name="Rusch D."/>
            <person name="Podicherti R."/>
            <person name="Tsui H.-C.T."/>
            <person name="Winkler M.E."/>
        </authorList>
    </citation>
    <scope>NUCLEOTIDE SEQUENCE</scope>
</reference>
<dbReference type="EMBL" id="UINC01001737">
    <property type="protein sequence ID" value="SUZ87686.1"/>
    <property type="molecule type" value="Genomic_DNA"/>
</dbReference>
<name>A0A381R7F8_9ZZZZ</name>
<evidence type="ECO:0008006" key="2">
    <source>
        <dbReference type="Google" id="ProtNLM"/>
    </source>
</evidence>
<dbReference type="PANTHER" id="PTHR21262:SF31">
    <property type="entry name" value="GTP PYROPHOSPHOKINASE"/>
    <property type="match status" value="1"/>
</dbReference>
<dbReference type="AlphaFoldDB" id="A0A381R7F8"/>
<feature type="non-terminal residue" evidence="1">
    <location>
        <position position="116"/>
    </location>
</feature>
<dbReference type="InterPro" id="IPR003607">
    <property type="entry name" value="HD/PDEase_dom"/>
</dbReference>
<gene>
    <name evidence="1" type="ORF">METZ01_LOCUS40540</name>
</gene>
<dbReference type="Gene3D" id="1.10.3210.10">
    <property type="entry name" value="Hypothetical protein af1432"/>
    <property type="match status" value="1"/>
</dbReference>
<dbReference type="Pfam" id="PF13328">
    <property type="entry name" value="HD_4"/>
    <property type="match status" value="1"/>
</dbReference>
<organism evidence="1">
    <name type="scientific">marine metagenome</name>
    <dbReference type="NCBI Taxonomy" id="408172"/>
    <lineage>
        <taxon>unclassified sequences</taxon>
        <taxon>metagenomes</taxon>
        <taxon>ecological metagenomes</taxon>
    </lineage>
</organism>
<dbReference type="GO" id="GO:0005886">
    <property type="term" value="C:plasma membrane"/>
    <property type="evidence" value="ECO:0007669"/>
    <property type="project" value="TreeGrafter"/>
</dbReference>